<dbReference type="SUPFAM" id="SSF51735">
    <property type="entry name" value="NAD(P)-binding Rossmann-fold domains"/>
    <property type="match status" value="1"/>
</dbReference>
<feature type="domain" description="Gfo/Idh/MocA-like oxidoreductase N-terminal" evidence="3">
    <location>
        <begin position="1"/>
        <end position="39"/>
    </location>
</feature>
<evidence type="ECO:0000256" key="2">
    <source>
        <dbReference type="ARBA" id="ARBA00023002"/>
    </source>
</evidence>
<dbReference type="InterPro" id="IPR036291">
    <property type="entry name" value="NAD(P)-bd_dom_sf"/>
</dbReference>
<sequence>MDAAEAGKHVICEKPQAMSAHQARAMFATGERHGVVLREAFPYLAQPQTIRTRQLIADGAIGQIQLIRANFGLAFLDKSNTGLIWV</sequence>
<reference evidence="4 5" key="2">
    <citation type="journal article" date="2020" name="Int. J. Syst. Evol. Microbiol.">
        <title>Description and complete genome sequences of Bradyrhizobium symbiodeficiens sp. nov., a non-symbiotic bacterium associated with legumes native to Canada.</title>
        <authorList>
            <person name="Bromfield E.S.P."/>
            <person name="Cloutier S."/>
            <person name="Nguyen H.D.T."/>
        </authorList>
    </citation>
    <scope>NUCLEOTIDE SEQUENCE [LARGE SCALE GENOMIC DNA]</scope>
    <source>
        <strain evidence="4 5">65S1MB</strain>
    </source>
</reference>
<protein>
    <submittedName>
        <fullName evidence="4">Gfo/Idh/MocA family oxidoreductase</fullName>
    </submittedName>
</protein>
<dbReference type="Gene3D" id="3.30.360.10">
    <property type="entry name" value="Dihydrodipicolinate Reductase, domain 2"/>
    <property type="match status" value="1"/>
</dbReference>
<dbReference type="InterPro" id="IPR000683">
    <property type="entry name" value="Gfo/Idh/MocA-like_OxRdtase_N"/>
</dbReference>
<evidence type="ECO:0000313" key="5">
    <source>
        <dbReference type="Proteomes" id="UP000319298"/>
    </source>
</evidence>
<gene>
    <name evidence="4" type="ORF">FJN17_15195</name>
</gene>
<reference evidence="5" key="1">
    <citation type="submission" date="2019-06" db="EMBL/GenBank/DDBJ databases">
        <title>Whole-Genome Sequence of Bradyrhizobium sp. 3 Strain 65S1MB.</title>
        <authorList>
            <person name="Bromfield E.S.P."/>
            <person name="Cloutier S."/>
            <person name="Nguyen H.D.T."/>
        </authorList>
    </citation>
    <scope>NUCLEOTIDE SEQUENCE [LARGE SCALE GENOMIC DNA]</scope>
    <source>
        <strain evidence="5">65S1MB</strain>
    </source>
</reference>
<dbReference type="Proteomes" id="UP000319298">
    <property type="component" value="Chromosome"/>
</dbReference>
<accession>A0ABX5W675</accession>
<dbReference type="RefSeq" id="WP_140480242.1">
    <property type="nucleotide sequence ID" value="NZ_CP041090.2"/>
</dbReference>
<evidence type="ECO:0000313" key="4">
    <source>
        <dbReference type="EMBL" id="QDF38794.1"/>
    </source>
</evidence>
<dbReference type="Gene3D" id="3.40.50.720">
    <property type="entry name" value="NAD(P)-binding Rossmann-like Domain"/>
    <property type="match status" value="1"/>
</dbReference>
<dbReference type="PANTHER" id="PTHR22604:SF105">
    <property type="entry name" value="TRANS-1,2-DIHYDROBENZENE-1,2-DIOL DEHYDROGENASE"/>
    <property type="match status" value="1"/>
</dbReference>
<dbReference type="EMBL" id="CP041090">
    <property type="protein sequence ID" value="QDF38794.1"/>
    <property type="molecule type" value="Genomic_DNA"/>
</dbReference>
<evidence type="ECO:0000256" key="1">
    <source>
        <dbReference type="ARBA" id="ARBA00010928"/>
    </source>
</evidence>
<comment type="similarity">
    <text evidence="1">Belongs to the Gfo/Idh/MocA family.</text>
</comment>
<evidence type="ECO:0000259" key="3">
    <source>
        <dbReference type="Pfam" id="PF01408"/>
    </source>
</evidence>
<keyword evidence="2" id="KW-0560">Oxidoreductase</keyword>
<dbReference type="PANTHER" id="PTHR22604">
    <property type="entry name" value="OXIDOREDUCTASES"/>
    <property type="match status" value="1"/>
</dbReference>
<organism evidence="4 5">
    <name type="scientific">Bradyrhizobium symbiodeficiens</name>
    <dbReference type="NCBI Taxonomy" id="1404367"/>
    <lineage>
        <taxon>Bacteria</taxon>
        <taxon>Pseudomonadati</taxon>
        <taxon>Pseudomonadota</taxon>
        <taxon>Alphaproteobacteria</taxon>
        <taxon>Hyphomicrobiales</taxon>
        <taxon>Nitrobacteraceae</taxon>
        <taxon>Bradyrhizobium</taxon>
    </lineage>
</organism>
<name>A0ABX5W675_9BRAD</name>
<keyword evidence="5" id="KW-1185">Reference proteome</keyword>
<proteinExistence type="inferred from homology"/>
<dbReference type="InterPro" id="IPR050984">
    <property type="entry name" value="Gfo/Idh/MocA_domain"/>
</dbReference>
<dbReference type="Pfam" id="PF01408">
    <property type="entry name" value="GFO_IDH_MocA"/>
    <property type="match status" value="1"/>
</dbReference>